<dbReference type="SUPFAM" id="SSF81383">
    <property type="entry name" value="F-box domain"/>
    <property type="match status" value="1"/>
</dbReference>
<gene>
    <name evidence="1" type="ORF">KSP40_PGU010347</name>
</gene>
<name>A0ABR2MJD6_9ASPA</name>
<comment type="caution">
    <text evidence="1">The sequence shown here is derived from an EMBL/GenBank/DDBJ whole genome shotgun (WGS) entry which is preliminary data.</text>
</comment>
<dbReference type="InterPro" id="IPR055336">
    <property type="entry name" value="At4g00755-like"/>
</dbReference>
<dbReference type="PANTHER" id="PTHR39741:SF2">
    <property type="entry name" value="F-BOX DOMAIN-CONTAINING PROTEIN"/>
    <property type="match status" value="1"/>
</dbReference>
<reference evidence="1 2" key="1">
    <citation type="journal article" date="2022" name="Nat. Plants">
        <title>Genomes of leafy and leafless Platanthera orchids illuminate the evolution of mycoheterotrophy.</title>
        <authorList>
            <person name="Li M.H."/>
            <person name="Liu K.W."/>
            <person name="Li Z."/>
            <person name="Lu H.C."/>
            <person name="Ye Q.L."/>
            <person name="Zhang D."/>
            <person name="Wang J.Y."/>
            <person name="Li Y.F."/>
            <person name="Zhong Z.M."/>
            <person name="Liu X."/>
            <person name="Yu X."/>
            <person name="Liu D.K."/>
            <person name="Tu X.D."/>
            <person name="Liu B."/>
            <person name="Hao Y."/>
            <person name="Liao X.Y."/>
            <person name="Jiang Y.T."/>
            <person name="Sun W.H."/>
            <person name="Chen J."/>
            <person name="Chen Y.Q."/>
            <person name="Ai Y."/>
            <person name="Zhai J.W."/>
            <person name="Wu S.S."/>
            <person name="Zhou Z."/>
            <person name="Hsiao Y.Y."/>
            <person name="Wu W.L."/>
            <person name="Chen Y.Y."/>
            <person name="Lin Y.F."/>
            <person name="Hsu J.L."/>
            <person name="Li C.Y."/>
            <person name="Wang Z.W."/>
            <person name="Zhao X."/>
            <person name="Zhong W.Y."/>
            <person name="Ma X.K."/>
            <person name="Ma L."/>
            <person name="Huang J."/>
            <person name="Chen G.Z."/>
            <person name="Huang M.Z."/>
            <person name="Huang L."/>
            <person name="Peng D.H."/>
            <person name="Luo Y.B."/>
            <person name="Zou S.Q."/>
            <person name="Chen S.P."/>
            <person name="Lan S."/>
            <person name="Tsai W.C."/>
            <person name="Van de Peer Y."/>
            <person name="Liu Z.J."/>
        </authorList>
    </citation>
    <scope>NUCLEOTIDE SEQUENCE [LARGE SCALE GENOMIC DNA]</scope>
    <source>
        <strain evidence="1">Lor288</strain>
    </source>
</reference>
<keyword evidence="2" id="KW-1185">Reference proteome</keyword>
<proteinExistence type="predicted"/>
<evidence type="ECO:0000313" key="1">
    <source>
        <dbReference type="EMBL" id="KAK8963083.1"/>
    </source>
</evidence>
<dbReference type="EMBL" id="JBBWWR010000007">
    <property type="protein sequence ID" value="KAK8963083.1"/>
    <property type="molecule type" value="Genomic_DNA"/>
</dbReference>
<dbReference type="Gene3D" id="1.20.1280.50">
    <property type="match status" value="1"/>
</dbReference>
<evidence type="ECO:0000313" key="2">
    <source>
        <dbReference type="Proteomes" id="UP001412067"/>
    </source>
</evidence>
<protein>
    <submittedName>
        <fullName evidence="1">F-box protein</fullName>
    </submittedName>
</protein>
<dbReference type="Proteomes" id="UP001412067">
    <property type="component" value="Unassembled WGS sequence"/>
</dbReference>
<dbReference type="PANTHER" id="PTHR39741">
    <property type="entry name" value="F-BOX DOMAIN CONTAINING PROTEIN, EXPRESSED"/>
    <property type="match status" value="1"/>
</dbReference>
<sequence>MSATEICLDFLECLGPDTSSSVFVLLDDPADLVRVSAVSRSWRKFVIANGFIKSLCSRMFPEISNLTRVVEANSTVTSEAGSSSCAEWKSLEREHKVYCYLRHSIASNFREGDCIFESIRASSTDNFPDESIENTLEPSDQVDMRPSYWSSEGRSNPDASETLTYSLLSKLCVINEIIIQPFEAYFQPGNPIYSARTVRFRMGHSRLALETSPVIKSQVATGDNYEWTYVSPEFRMLQENTLQSFKLPRPALCIGGILQIELLGRVQVQEMDGLYYICVCHVEALGHPLTPHLDVEFVDGGREKILRWQQPQAGEDLAATHVETPHSFRWYALRERIRHLRPILGNLLGRVESDSDEEPHDVI</sequence>
<dbReference type="InterPro" id="IPR036047">
    <property type="entry name" value="F-box-like_dom_sf"/>
</dbReference>
<organism evidence="1 2">
    <name type="scientific">Platanthera guangdongensis</name>
    <dbReference type="NCBI Taxonomy" id="2320717"/>
    <lineage>
        <taxon>Eukaryota</taxon>
        <taxon>Viridiplantae</taxon>
        <taxon>Streptophyta</taxon>
        <taxon>Embryophyta</taxon>
        <taxon>Tracheophyta</taxon>
        <taxon>Spermatophyta</taxon>
        <taxon>Magnoliopsida</taxon>
        <taxon>Liliopsida</taxon>
        <taxon>Asparagales</taxon>
        <taxon>Orchidaceae</taxon>
        <taxon>Orchidoideae</taxon>
        <taxon>Orchideae</taxon>
        <taxon>Orchidinae</taxon>
        <taxon>Platanthera</taxon>
    </lineage>
</organism>
<accession>A0ABR2MJD6</accession>